<name>J9QTP3_RIEAN</name>
<evidence type="ECO:0000259" key="1">
    <source>
        <dbReference type="Pfam" id="PF24043"/>
    </source>
</evidence>
<feature type="domain" description="DUF7352" evidence="1">
    <location>
        <begin position="1"/>
        <end position="86"/>
    </location>
</feature>
<protein>
    <recommendedName>
        <fullName evidence="1">DUF7352 domain-containing protein</fullName>
    </recommendedName>
</protein>
<sequence length="89" mass="9968">MNKVVYKYPLLVQGVQFVSLPKGAEILSVQEQHGIPCLWALVNPLAEKEDVRILTSSTGEVFNTKNLKYIGTYQLPGNGFVGHLFKYLD</sequence>
<dbReference type="PATRIC" id="fig|1228997.3.peg.1673"/>
<keyword evidence="3" id="KW-1185">Reference proteome</keyword>
<dbReference type="STRING" id="34085.AB406_1719"/>
<accession>J9QTP3</accession>
<evidence type="ECO:0000313" key="2">
    <source>
        <dbReference type="EMBL" id="AFR36266.1"/>
    </source>
</evidence>
<dbReference type="RefSeq" id="WP_014938562.1">
    <property type="nucleotide sequence ID" value="NC_018609.1"/>
</dbReference>
<gene>
    <name evidence="2" type="ORF">B739_1675</name>
</gene>
<dbReference type="EMBL" id="CP003787">
    <property type="protein sequence ID" value="AFR36266.1"/>
    <property type="molecule type" value="Genomic_DNA"/>
</dbReference>
<proteinExistence type="predicted"/>
<dbReference type="InterPro" id="IPR055776">
    <property type="entry name" value="DUF7352"/>
</dbReference>
<dbReference type="KEGG" id="rag:B739_1675"/>
<reference evidence="2 3" key="1">
    <citation type="submission" date="2012-09" db="EMBL/GenBank/DDBJ databases">
        <title>Riemerella anatipestifer vaccine strains.</title>
        <authorList>
            <person name="Chun C.A."/>
            <person name="Shu W.M."/>
            <person name="Kang Z.D."/>
            <person name="Jia W.X."/>
        </authorList>
    </citation>
    <scope>NUCLEOTIDE SEQUENCE [LARGE SCALE GENOMIC DNA]</scope>
    <source>
        <strain evidence="2 3">RA-CH-1</strain>
    </source>
</reference>
<organism evidence="2 3">
    <name type="scientific">Riemerella anatipestifer RA-CH-1</name>
    <dbReference type="NCBI Taxonomy" id="1228997"/>
    <lineage>
        <taxon>Bacteria</taxon>
        <taxon>Pseudomonadati</taxon>
        <taxon>Bacteroidota</taxon>
        <taxon>Flavobacteriia</taxon>
        <taxon>Flavobacteriales</taxon>
        <taxon>Weeksellaceae</taxon>
        <taxon>Riemerella</taxon>
    </lineage>
</organism>
<evidence type="ECO:0000313" key="3">
    <source>
        <dbReference type="Proteomes" id="UP000006276"/>
    </source>
</evidence>
<dbReference type="HOGENOM" id="CLU_177485_0_0_10"/>
<dbReference type="AlphaFoldDB" id="J9QTP3"/>
<dbReference type="Proteomes" id="UP000006276">
    <property type="component" value="Chromosome"/>
</dbReference>
<dbReference type="Pfam" id="PF24043">
    <property type="entry name" value="DUF7352"/>
    <property type="match status" value="1"/>
</dbReference>